<keyword evidence="5 11" id="KW-1133">Transmembrane helix</keyword>
<keyword evidence="6 11" id="KW-0472">Membrane</keyword>
<dbReference type="RefSeq" id="WP_038263180.1">
    <property type="nucleotide sequence ID" value="NZ_FSRH01000008.1"/>
</dbReference>
<keyword evidence="4 11" id="KW-0812">Transmembrane</keyword>
<dbReference type="PANTHER" id="PTHR32089:SF114">
    <property type="entry name" value="METHYL-ACCEPTING CHEMOTAXIS PROTEIN MCPB"/>
    <property type="match status" value="1"/>
</dbReference>
<dbReference type="Gene3D" id="1.10.287.950">
    <property type="entry name" value="Methyl-accepting chemotaxis protein"/>
    <property type="match status" value="1"/>
</dbReference>
<keyword evidence="3" id="KW-0145">Chemotaxis</keyword>
<feature type="domain" description="HAMP" evidence="13">
    <location>
        <begin position="310"/>
        <end position="365"/>
    </location>
</feature>
<comment type="similarity">
    <text evidence="8">Belongs to the methyl-accepting chemotaxis (MCP) protein family.</text>
</comment>
<dbReference type="InterPro" id="IPR004089">
    <property type="entry name" value="MCPsignal_dom"/>
</dbReference>
<evidence type="ECO:0000256" key="6">
    <source>
        <dbReference type="ARBA" id="ARBA00023136"/>
    </source>
</evidence>
<feature type="coiled-coil region" evidence="10">
    <location>
        <begin position="637"/>
        <end position="664"/>
    </location>
</feature>
<comment type="caution">
    <text evidence="14">The sequence shown here is derived from an EMBL/GenBank/DDBJ whole genome shotgun (WGS) entry which is preliminary data.</text>
</comment>
<reference evidence="14 15" key="1">
    <citation type="submission" date="2014-03" db="EMBL/GenBank/DDBJ databases">
        <title>Genome sequence of Clostridium litorale W6, DSM 5388.</title>
        <authorList>
            <person name="Poehlein A."/>
            <person name="Jagirdar A."/>
            <person name="Khonsari B."/>
            <person name="Chibani C.M."/>
            <person name="Gutierrez Gutierrez D.A."/>
            <person name="Davydova E."/>
            <person name="Alghaithi H.S."/>
            <person name="Nair K.P."/>
            <person name="Dhamotharan K."/>
            <person name="Chandran L."/>
            <person name="G W."/>
            <person name="Daniel R."/>
        </authorList>
    </citation>
    <scope>NUCLEOTIDE SEQUENCE [LARGE SCALE GENOMIC DNA]</scope>
    <source>
        <strain evidence="14 15">W6</strain>
    </source>
</reference>
<evidence type="ECO:0000313" key="14">
    <source>
        <dbReference type="EMBL" id="KDR95969.1"/>
    </source>
</evidence>
<dbReference type="InterPro" id="IPR029151">
    <property type="entry name" value="Sensor-like_sf"/>
</dbReference>
<dbReference type="InterPro" id="IPR003660">
    <property type="entry name" value="HAMP_dom"/>
</dbReference>
<proteinExistence type="inferred from homology"/>
<evidence type="ECO:0000259" key="12">
    <source>
        <dbReference type="PROSITE" id="PS50111"/>
    </source>
</evidence>
<feature type="domain" description="Methyl-accepting transducer" evidence="12">
    <location>
        <begin position="384"/>
        <end position="634"/>
    </location>
</feature>
<dbReference type="InterPro" id="IPR033479">
    <property type="entry name" value="dCache_1"/>
</dbReference>
<evidence type="ECO:0000256" key="11">
    <source>
        <dbReference type="SAM" id="Phobius"/>
    </source>
</evidence>
<dbReference type="Pfam" id="PF02743">
    <property type="entry name" value="dCache_1"/>
    <property type="match status" value="1"/>
</dbReference>
<evidence type="ECO:0000256" key="9">
    <source>
        <dbReference type="PROSITE-ProRule" id="PRU00284"/>
    </source>
</evidence>
<evidence type="ECO:0000256" key="4">
    <source>
        <dbReference type="ARBA" id="ARBA00022692"/>
    </source>
</evidence>
<evidence type="ECO:0000256" key="10">
    <source>
        <dbReference type="SAM" id="Coils"/>
    </source>
</evidence>
<evidence type="ECO:0000256" key="7">
    <source>
        <dbReference type="ARBA" id="ARBA00023224"/>
    </source>
</evidence>
<comment type="subcellular location">
    <subcellularLocation>
        <location evidence="1">Cell membrane</location>
        <topology evidence="1">Multi-pass membrane protein</topology>
    </subcellularLocation>
</comment>
<evidence type="ECO:0000256" key="3">
    <source>
        <dbReference type="ARBA" id="ARBA00022500"/>
    </source>
</evidence>
<dbReference type="CDD" id="cd06225">
    <property type="entry name" value="HAMP"/>
    <property type="match status" value="1"/>
</dbReference>
<dbReference type="SUPFAM" id="SSF58104">
    <property type="entry name" value="Methyl-accepting chemotaxis protein (MCP) signaling domain"/>
    <property type="match status" value="1"/>
</dbReference>
<dbReference type="SUPFAM" id="SSF103190">
    <property type="entry name" value="Sensory domain-like"/>
    <property type="match status" value="1"/>
</dbReference>
<dbReference type="OrthoDB" id="1748423at2"/>
<keyword evidence="7 9" id="KW-0807">Transducer</keyword>
<evidence type="ECO:0000256" key="5">
    <source>
        <dbReference type="ARBA" id="ARBA00022989"/>
    </source>
</evidence>
<dbReference type="PANTHER" id="PTHR32089">
    <property type="entry name" value="METHYL-ACCEPTING CHEMOTAXIS PROTEIN MCPB"/>
    <property type="match status" value="1"/>
</dbReference>
<keyword evidence="15" id="KW-1185">Reference proteome</keyword>
<dbReference type="SMART" id="SM00283">
    <property type="entry name" value="MA"/>
    <property type="match status" value="1"/>
</dbReference>
<dbReference type="PROSITE" id="PS50111">
    <property type="entry name" value="CHEMOTAXIS_TRANSDUC_2"/>
    <property type="match status" value="1"/>
</dbReference>
<organism evidence="14 15">
    <name type="scientific">Peptoclostridium litorale DSM 5388</name>
    <dbReference type="NCBI Taxonomy" id="1121324"/>
    <lineage>
        <taxon>Bacteria</taxon>
        <taxon>Bacillati</taxon>
        <taxon>Bacillota</taxon>
        <taxon>Clostridia</taxon>
        <taxon>Peptostreptococcales</taxon>
        <taxon>Peptoclostridiaceae</taxon>
        <taxon>Peptoclostridium</taxon>
    </lineage>
</organism>
<dbReference type="PROSITE" id="PS50885">
    <property type="entry name" value="HAMP"/>
    <property type="match status" value="1"/>
</dbReference>
<dbReference type="STRING" id="1121324.CLIT_8c01380"/>
<evidence type="ECO:0000256" key="1">
    <source>
        <dbReference type="ARBA" id="ARBA00004651"/>
    </source>
</evidence>
<evidence type="ECO:0000259" key="13">
    <source>
        <dbReference type="PROSITE" id="PS50885"/>
    </source>
</evidence>
<dbReference type="Pfam" id="PF00015">
    <property type="entry name" value="MCPsignal"/>
    <property type="match status" value="1"/>
</dbReference>
<dbReference type="EMBL" id="JJMM01000008">
    <property type="protein sequence ID" value="KDR95969.1"/>
    <property type="molecule type" value="Genomic_DNA"/>
</dbReference>
<accession>A0A069RFZ8</accession>
<dbReference type="GO" id="GO:0005886">
    <property type="term" value="C:plasma membrane"/>
    <property type="evidence" value="ECO:0007669"/>
    <property type="project" value="UniProtKB-SubCell"/>
</dbReference>
<dbReference type="CDD" id="cd12912">
    <property type="entry name" value="PDC2_MCP_like"/>
    <property type="match status" value="1"/>
</dbReference>
<name>A0A069RFZ8_PEPLI</name>
<dbReference type="Gene3D" id="1.10.8.500">
    <property type="entry name" value="HAMP domain in histidine kinase"/>
    <property type="match status" value="1"/>
</dbReference>
<keyword evidence="10" id="KW-0175">Coiled coil</keyword>
<sequence length="670" mass="73483">MRISNRNSVKGQKRSSSIKRKLVAMILAAVIIPLAAFGYYSYWTAFNILEENIEVSSMQTIQESERYVDQFLKNMELGVVQMANSKELKSFSEEEAYRLFSGIQENNKSIMGAYFGDSQGNMHVWPKEDVSAMDTRTRPWYKKALENPNDAVWTDPYVDATSGTLVVTVAKVVNGYDGNMSGVAAIDLELSELCEYTDLTGIGKTGSIFIMDSNGILIAGQDRSLIGKDISNLQFWDDAKSSEMGYSDYIMDGERHFVAYHTSKKTGWKIIGQMDEMELLEDTGSIKKSALVSLIIGIVLASGAAAIIAHMISKPLFEGVGHIRRFSSGDFTGELSEKFSNRKDEFGELAHSIEALKNDMKGLINEVLSSSSSVNESAVSLSSISAQSVQSSTEIANAIEEISRGAENQAISTQLGATSMDQMAFVMEVVNGESKDMYDISRSAGKLVAEGTQVVRELSQKNKISKDSYESVSKVVMEVSQNAKGISEILDVITAISDQTNLLALNANIEAARAGENGRGFAVVAQEVRKLAEESADAALNIKKMIEDIQEKTNMAVKAVVDTKDAIHDQDNAVERTDKIFEKISESMEEIKSKNRVIRDKSSEMSNMKDDIVTMMEGIAATAQESSAASEEVTASTEEQLACMEELSENAKKLEEMSGNLENSVHKFKI</sequence>
<evidence type="ECO:0000313" key="15">
    <source>
        <dbReference type="Proteomes" id="UP000027946"/>
    </source>
</evidence>
<evidence type="ECO:0000256" key="2">
    <source>
        <dbReference type="ARBA" id="ARBA00022475"/>
    </source>
</evidence>
<evidence type="ECO:0000256" key="8">
    <source>
        <dbReference type="ARBA" id="ARBA00029447"/>
    </source>
</evidence>
<dbReference type="AlphaFoldDB" id="A0A069RFZ8"/>
<dbReference type="Proteomes" id="UP000027946">
    <property type="component" value="Unassembled WGS sequence"/>
</dbReference>
<gene>
    <name evidence="14" type="primary">mcpA</name>
    <name evidence="14" type="ORF">CLIT_8c01380</name>
</gene>
<keyword evidence="2" id="KW-1003">Cell membrane</keyword>
<dbReference type="eggNOG" id="COG0840">
    <property type="taxonomic scope" value="Bacteria"/>
</dbReference>
<dbReference type="CDD" id="cd18773">
    <property type="entry name" value="PDC1_HK_sensor"/>
    <property type="match status" value="1"/>
</dbReference>
<feature type="transmembrane region" description="Helical" evidence="11">
    <location>
        <begin position="21"/>
        <end position="43"/>
    </location>
</feature>
<dbReference type="CDD" id="cd11386">
    <property type="entry name" value="MCP_signal"/>
    <property type="match status" value="1"/>
</dbReference>
<dbReference type="Gene3D" id="3.30.450.20">
    <property type="entry name" value="PAS domain"/>
    <property type="match status" value="2"/>
</dbReference>
<protein>
    <submittedName>
        <fullName evidence="14">Methyl-accepting chemotaxis protein McpA</fullName>
    </submittedName>
</protein>
<dbReference type="GO" id="GO:0006935">
    <property type="term" value="P:chemotaxis"/>
    <property type="evidence" value="ECO:0007669"/>
    <property type="project" value="UniProtKB-KW"/>
</dbReference>
<dbReference type="GO" id="GO:0007165">
    <property type="term" value="P:signal transduction"/>
    <property type="evidence" value="ECO:0007669"/>
    <property type="project" value="UniProtKB-KW"/>
</dbReference>